<evidence type="ECO:0000256" key="5">
    <source>
        <dbReference type="ARBA" id="ARBA00023136"/>
    </source>
</evidence>
<dbReference type="EMBL" id="FR695872">
    <property type="protein sequence ID" value="CBX29224.1"/>
    <property type="molecule type" value="Genomic_DNA"/>
</dbReference>
<dbReference type="GO" id="GO:0015920">
    <property type="term" value="P:lipopolysaccharide transport"/>
    <property type="evidence" value="ECO:0007669"/>
    <property type="project" value="TreeGrafter"/>
</dbReference>
<feature type="transmembrane region" description="Helical" evidence="6">
    <location>
        <begin position="64"/>
        <end position="80"/>
    </location>
</feature>
<dbReference type="InterPro" id="IPR005495">
    <property type="entry name" value="LptG/LptF_permease"/>
</dbReference>
<feature type="transmembrane region" description="Helical" evidence="6">
    <location>
        <begin position="40"/>
        <end position="57"/>
    </location>
</feature>
<keyword evidence="3 6" id="KW-0812">Transmembrane</keyword>
<evidence type="ECO:0000256" key="2">
    <source>
        <dbReference type="ARBA" id="ARBA00022475"/>
    </source>
</evidence>
<evidence type="ECO:0000256" key="4">
    <source>
        <dbReference type="ARBA" id="ARBA00022989"/>
    </source>
</evidence>
<evidence type="ECO:0000313" key="7">
    <source>
        <dbReference type="EMBL" id="CBX29224.1"/>
    </source>
</evidence>
<feature type="transmembrane region" description="Helical" evidence="6">
    <location>
        <begin position="333"/>
        <end position="353"/>
    </location>
</feature>
<keyword evidence="2" id="KW-1003">Cell membrane</keyword>
<reference evidence="7" key="1">
    <citation type="journal article" date="2011" name="Environ. Microbiol.">
        <title>Genomic insights into the metabolic potential of the polycyclic aromatic hydrocarbon degrading sulfate-reducing Deltaproteobacterium N47.</title>
        <authorList>
            <person name="Bergmann F."/>
            <person name="Selesi D."/>
            <person name="Weinmaier T."/>
            <person name="Tischler P."/>
            <person name="Rattei T."/>
            <person name="Meckenstock R.U."/>
        </authorList>
    </citation>
    <scope>NUCLEOTIDE SEQUENCE</scope>
</reference>
<feature type="transmembrane region" description="Helical" evidence="6">
    <location>
        <begin position="305"/>
        <end position="326"/>
    </location>
</feature>
<name>E1YF80_9BACT</name>
<proteinExistence type="predicted"/>
<keyword evidence="4 6" id="KW-1133">Transmembrane helix</keyword>
<dbReference type="PANTHER" id="PTHR33529:SF6">
    <property type="entry name" value="YJGP_YJGQ FAMILY PERMEASE"/>
    <property type="match status" value="1"/>
</dbReference>
<gene>
    <name evidence="7" type="ORF">N47_J02050</name>
</gene>
<sequence>MLMSIIDRYLTKEILKYFCIIIAAIIGIYIVVDFFDETEIFFESGLAFPTAFFCFISKMPIAQFIPLSVLLSILVTFGLMSKNNEIVAIKSGGISIYHLLRPILLIGSVFFCVVIFLSEAVVPITKSKAEKILTQANRKKFAMALKEKDIWIKGHNLITHIEYYDSSKKTIHGIKLYFFDDKFRVVRRIDCEKGVFNQGNWILYDIIEQKLDKNNSEISFHKQLIEHLVFSPDDIGVVAVTSESMSAFELYDYIKKIESEGYDATTYRTDFYAKLSFPFICIIMCFVGTGIAFRLGAKESLPVNIVYGIGAAFSYWVFFGFCISLGEGGILNPFFAALIPNLVFLGFGIFTVLNTE</sequence>
<comment type="subcellular location">
    <subcellularLocation>
        <location evidence="1">Cell membrane</location>
        <topology evidence="1">Multi-pass membrane protein</topology>
    </subcellularLocation>
</comment>
<evidence type="ECO:0008006" key="8">
    <source>
        <dbReference type="Google" id="ProtNLM"/>
    </source>
</evidence>
<dbReference type="PANTHER" id="PTHR33529">
    <property type="entry name" value="SLR0882 PROTEIN-RELATED"/>
    <property type="match status" value="1"/>
</dbReference>
<dbReference type="GO" id="GO:0043190">
    <property type="term" value="C:ATP-binding cassette (ABC) transporter complex"/>
    <property type="evidence" value="ECO:0007669"/>
    <property type="project" value="InterPro"/>
</dbReference>
<evidence type="ECO:0000256" key="6">
    <source>
        <dbReference type="SAM" id="Phobius"/>
    </source>
</evidence>
<keyword evidence="5 6" id="KW-0472">Membrane</keyword>
<protein>
    <recommendedName>
        <fullName evidence="8">LPS export ABC transporter permease LptG</fullName>
    </recommendedName>
</protein>
<feature type="transmembrane region" description="Helical" evidence="6">
    <location>
        <begin position="100"/>
        <end position="122"/>
    </location>
</feature>
<organism evidence="7">
    <name type="scientific">uncultured Desulfobacterium sp</name>
    <dbReference type="NCBI Taxonomy" id="201089"/>
    <lineage>
        <taxon>Bacteria</taxon>
        <taxon>Pseudomonadati</taxon>
        <taxon>Thermodesulfobacteriota</taxon>
        <taxon>Desulfobacteria</taxon>
        <taxon>Desulfobacterales</taxon>
        <taxon>Desulfobacteriaceae</taxon>
        <taxon>Desulfobacterium</taxon>
        <taxon>environmental samples</taxon>
    </lineage>
</organism>
<evidence type="ECO:0000256" key="1">
    <source>
        <dbReference type="ARBA" id="ARBA00004651"/>
    </source>
</evidence>
<feature type="transmembrane region" description="Helical" evidence="6">
    <location>
        <begin position="275"/>
        <end position="293"/>
    </location>
</feature>
<dbReference type="AlphaFoldDB" id="E1YF80"/>
<dbReference type="Pfam" id="PF03739">
    <property type="entry name" value="LptF_LptG"/>
    <property type="match status" value="1"/>
</dbReference>
<feature type="transmembrane region" description="Helical" evidence="6">
    <location>
        <begin position="14"/>
        <end position="34"/>
    </location>
</feature>
<dbReference type="NCBIfam" id="TIGR04408">
    <property type="entry name" value="LptG_lptG"/>
    <property type="match status" value="1"/>
</dbReference>
<dbReference type="GO" id="GO:0055085">
    <property type="term" value="P:transmembrane transport"/>
    <property type="evidence" value="ECO:0007669"/>
    <property type="project" value="InterPro"/>
</dbReference>
<dbReference type="InterPro" id="IPR030923">
    <property type="entry name" value="LptG"/>
</dbReference>
<accession>E1YF80</accession>
<evidence type="ECO:0000256" key="3">
    <source>
        <dbReference type="ARBA" id="ARBA00022692"/>
    </source>
</evidence>